<dbReference type="AlphaFoldDB" id="A0A507QPY5"/>
<dbReference type="SUPFAM" id="SSF54373">
    <property type="entry name" value="FAD-linked reductases, C-terminal domain"/>
    <property type="match status" value="1"/>
</dbReference>
<dbReference type="Proteomes" id="UP000319663">
    <property type="component" value="Unassembled WGS sequence"/>
</dbReference>
<dbReference type="PIRSF" id="PIRSF000189">
    <property type="entry name" value="D-aa_oxidase"/>
    <property type="match status" value="1"/>
</dbReference>
<accession>A0A507QPY5</accession>
<dbReference type="GO" id="GO:0005737">
    <property type="term" value="C:cytoplasm"/>
    <property type="evidence" value="ECO:0007669"/>
    <property type="project" value="TreeGrafter"/>
</dbReference>
<dbReference type="STRING" id="5098.A0A507QPY5"/>
<sequence>MAKDSKKIVVIGAGVIGLSSALLIQESLSLKKENYEIIIAAHEFPHPHTTKTSVNYASMWAGAHLRPIPASTPQLEREASWFRKTAAKFRSQFPQEPWLGILPLRGVEYLAVPSEAYQNLVRSEDTFTKETALENLRVLNEKELPDGVALGFEYDTFCVNAPVYCMALLRKFLVRGGKTINRNLKSEWEAFSLESNVRLVVNASGMGFGDSKSFPTRGQICLVSNPFDKTITRQHKDGTWSFVIPRCFDGGTVIGGTKDVNDWNSEPSLATREELFRKAVETFPEIKNSAGRIDIITDVVGRRPTRVDGMRIEAEVRQEGGETRSVVHAYGAGGRGYELSWGIAGDVAELVGRELREQSKPVSRL</sequence>
<dbReference type="EMBL" id="VIFY01000163">
    <property type="protein sequence ID" value="TQB69255.1"/>
    <property type="molecule type" value="Genomic_DNA"/>
</dbReference>
<evidence type="ECO:0000256" key="3">
    <source>
        <dbReference type="ARBA" id="ARBA00022630"/>
    </source>
</evidence>
<dbReference type="GO" id="GO:0071949">
    <property type="term" value="F:FAD binding"/>
    <property type="evidence" value="ECO:0007669"/>
    <property type="project" value="InterPro"/>
</dbReference>
<evidence type="ECO:0000313" key="7">
    <source>
        <dbReference type="EMBL" id="TQB69255.1"/>
    </source>
</evidence>
<gene>
    <name evidence="7" type="ORF">MPDQ_002124</name>
</gene>
<dbReference type="Gene3D" id="3.40.50.720">
    <property type="entry name" value="NAD(P)-binding Rossmann-like Domain"/>
    <property type="match status" value="1"/>
</dbReference>
<dbReference type="Pfam" id="PF01266">
    <property type="entry name" value="DAO"/>
    <property type="match status" value="1"/>
</dbReference>
<dbReference type="InterPro" id="IPR023209">
    <property type="entry name" value="DAO"/>
</dbReference>
<protein>
    <recommendedName>
        <fullName evidence="6">FAD dependent oxidoreductase domain-containing protein</fullName>
    </recommendedName>
</protein>
<reference evidence="7 8" key="1">
    <citation type="submission" date="2019-06" db="EMBL/GenBank/DDBJ databases">
        <title>Wine fermentation using esterase from Monascus purpureus.</title>
        <authorList>
            <person name="Geng C."/>
            <person name="Zhang Y."/>
        </authorList>
    </citation>
    <scope>NUCLEOTIDE SEQUENCE [LARGE SCALE GENOMIC DNA]</scope>
    <source>
        <strain evidence="7">HQ1</strain>
    </source>
</reference>
<evidence type="ECO:0000256" key="1">
    <source>
        <dbReference type="ARBA" id="ARBA00001974"/>
    </source>
</evidence>
<dbReference type="GO" id="GO:0003884">
    <property type="term" value="F:D-amino-acid oxidase activity"/>
    <property type="evidence" value="ECO:0007669"/>
    <property type="project" value="InterPro"/>
</dbReference>
<keyword evidence="5" id="KW-0560">Oxidoreductase</keyword>
<comment type="cofactor">
    <cofactor evidence="1">
        <name>FAD</name>
        <dbReference type="ChEBI" id="CHEBI:57692"/>
    </cofactor>
</comment>
<dbReference type="SUPFAM" id="SSF51971">
    <property type="entry name" value="Nucleotide-binding domain"/>
    <property type="match status" value="1"/>
</dbReference>
<dbReference type="InterPro" id="IPR006181">
    <property type="entry name" value="D-amino_acid_oxidase_CS"/>
</dbReference>
<comment type="caution">
    <text evidence="7">The sequence shown here is derived from an EMBL/GenBank/DDBJ whole genome shotgun (WGS) entry which is preliminary data.</text>
</comment>
<proteinExistence type="inferred from homology"/>
<dbReference type="InterPro" id="IPR006076">
    <property type="entry name" value="FAD-dep_OxRdtase"/>
</dbReference>
<evidence type="ECO:0000313" key="8">
    <source>
        <dbReference type="Proteomes" id="UP000319663"/>
    </source>
</evidence>
<keyword evidence="3" id="KW-0285">Flavoprotein</keyword>
<evidence type="ECO:0000259" key="6">
    <source>
        <dbReference type="Pfam" id="PF01266"/>
    </source>
</evidence>
<dbReference type="OrthoDB" id="2015447at2759"/>
<comment type="similarity">
    <text evidence="2">Belongs to the DAMOX/DASOX family.</text>
</comment>
<evidence type="ECO:0000256" key="5">
    <source>
        <dbReference type="ARBA" id="ARBA00023002"/>
    </source>
</evidence>
<name>A0A507QPY5_MONPU</name>
<evidence type="ECO:0000256" key="4">
    <source>
        <dbReference type="ARBA" id="ARBA00022827"/>
    </source>
</evidence>
<evidence type="ECO:0000256" key="2">
    <source>
        <dbReference type="ARBA" id="ARBA00006730"/>
    </source>
</evidence>
<dbReference type="PANTHER" id="PTHR11530:SF26">
    <property type="entry name" value="FAD DEPENDENT OXIDOREDUCTASE SUPERFAMILY (AFU_ORTHOLOGUE AFUA_5G13940)"/>
    <property type="match status" value="1"/>
</dbReference>
<dbReference type="GO" id="GO:0019478">
    <property type="term" value="P:D-amino acid catabolic process"/>
    <property type="evidence" value="ECO:0007669"/>
    <property type="project" value="TreeGrafter"/>
</dbReference>
<dbReference type="PROSITE" id="PS00677">
    <property type="entry name" value="DAO"/>
    <property type="match status" value="1"/>
</dbReference>
<feature type="domain" description="FAD dependent oxidoreductase" evidence="6">
    <location>
        <begin position="7"/>
        <end position="350"/>
    </location>
</feature>
<dbReference type="Gene3D" id="3.30.9.10">
    <property type="entry name" value="D-Amino Acid Oxidase, subunit A, domain 2"/>
    <property type="match status" value="1"/>
</dbReference>
<keyword evidence="4" id="KW-0274">FAD</keyword>
<keyword evidence="8" id="KW-1185">Reference proteome</keyword>
<organism evidence="7 8">
    <name type="scientific">Monascus purpureus</name>
    <name type="common">Red mold</name>
    <name type="synonym">Monascus anka</name>
    <dbReference type="NCBI Taxonomy" id="5098"/>
    <lineage>
        <taxon>Eukaryota</taxon>
        <taxon>Fungi</taxon>
        <taxon>Dikarya</taxon>
        <taxon>Ascomycota</taxon>
        <taxon>Pezizomycotina</taxon>
        <taxon>Eurotiomycetes</taxon>
        <taxon>Eurotiomycetidae</taxon>
        <taxon>Eurotiales</taxon>
        <taxon>Aspergillaceae</taxon>
        <taxon>Monascus</taxon>
    </lineage>
</organism>
<dbReference type="PANTHER" id="PTHR11530">
    <property type="entry name" value="D-AMINO ACID OXIDASE"/>
    <property type="match status" value="1"/>
</dbReference>